<dbReference type="RefSeq" id="WP_314797330.1">
    <property type="nucleotide sequence ID" value="NZ_CP130319.1"/>
</dbReference>
<keyword evidence="1" id="KW-0805">Transcription regulation</keyword>
<feature type="domain" description="HTH araC/xylS-type" evidence="4">
    <location>
        <begin position="158"/>
        <end position="256"/>
    </location>
</feature>
<gene>
    <name evidence="5" type="ORF">MJB10_19265</name>
</gene>
<dbReference type="GO" id="GO:0043565">
    <property type="term" value="F:sequence-specific DNA binding"/>
    <property type="evidence" value="ECO:0007669"/>
    <property type="project" value="InterPro"/>
</dbReference>
<evidence type="ECO:0000313" key="5">
    <source>
        <dbReference type="EMBL" id="WNR43234.1"/>
    </source>
</evidence>
<organism evidence="5 6">
    <name type="scientific">Paenibacillus roseopurpureus</name>
    <dbReference type="NCBI Taxonomy" id="2918901"/>
    <lineage>
        <taxon>Bacteria</taxon>
        <taxon>Bacillati</taxon>
        <taxon>Bacillota</taxon>
        <taxon>Bacilli</taxon>
        <taxon>Bacillales</taxon>
        <taxon>Paenibacillaceae</taxon>
        <taxon>Paenibacillus</taxon>
    </lineage>
</organism>
<dbReference type="InterPro" id="IPR009057">
    <property type="entry name" value="Homeodomain-like_sf"/>
</dbReference>
<dbReference type="PANTHER" id="PTHR43280:SF28">
    <property type="entry name" value="HTH-TYPE TRANSCRIPTIONAL ACTIVATOR RHAS"/>
    <property type="match status" value="1"/>
</dbReference>
<name>A0AA96RJE8_9BACL</name>
<dbReference type="Gene3D" id="1.10.10.60">
    <property type="entry name" value="Homeodomain-like"/>
    <property type="match status" value="2"/>
</dbReference>
<protein>
    <submittedName>
        <fullName evidence="5">AraC family transcriptional regulator</fullName>
    </submittedName>
</protein>
<proteinExistence type="predicted"/>
<keyword evidence="2" id="KW-0238">DNA-binding</keyword>
<sequence>MTYQDPAIKLLSHVYWVQKKEFMYERDEYACWTLFAVEEGSFDYEIKGDKGEARFGDVVICPPRCVFRRKTKEPLTFHFIQFIRDEGVEGEEDWLGKIRIADTSRLASNYRYLRTLQGWDEASTGHKLHLVNDLLRMIRMERNVRVEAAAAIQDEQMNRARSLLTGQAFGELSMLEVASGLGLTPVQFTRQFRKAFGQTPTDFISDLRMTRARYYLENTTLTLDVIASQCGYENGFYLSRIFTQKVGMAPSVYRSMFRV</sequence>
<dbReference type="Proteomes" id="UP001304650">
    <property type="component" value="Chromosome"/>
</dbReference>
<dbReference type="InterPro" id="IPR018062">
    <property type="entry name" value="HTH_AraC-typ_CS"/>
</dbReference>
<evidence type="ECO:0000256" key="3">
    <source>
        <dbReference type="ARBA" id="ARBA00023163"/>
    </source>
</evidence>
<accession>A0AA96RJE8</accession>
<reference evidence="5" key="1">
    <citation type="submission" date="2022-02" db="EMBL/GenBank/DDBJ databases">
        <title>Paenibacillus sp. MBLB1832 Whole Genome Shotgun Sequencing.</title>
        <authorList>
            <person name="Hwang C.Y."/>
            <person name="Cho E.-S."/>
            <person name="Seo M.-J."/>
        </authorList>
    </citation>
    <scope>NUCLEOTIDE SEQUENCE</scope>
    <source>
        <strain evidence="5">MBLB1832</strain>
    </source>
</reference>
<dbReference type="AlphaFoldDB" id="A0AA96RJE8"/>
<keyword evidence="6" id="KW-1185">Reference proteome</keyword>
<keyword evidence="3" id="KW-0804">Transcription</keyword>
<dbReference type="Pfam" id="PF12833">
    <property type="entry name" value="HTH_18"/>
    <property type="match status" value="1"/>
</dbReference>
<dbReference type="InterPro" id="IPR018060">
    <property type="entry name" value="HTH_AraC"/>
</dbReference>
<dbReference type="EMBL" id="CP130319">
    <property type="protein sequence ID" value="WNR43234.1"/>
    <property type="molecule type" value="Genomic_DNA"/>
</dbReference>
<dbReference type="PANTHER" id="PTHR43280">
    <property type="entry name" value="ARAC-FAMILY TRANSCRIPTIONAL REGULATOR"/>
    <property type="match status" value="1"/>
</dbReference>
<dbReference type="GO" id="GO:0003700">
    <property type="term" value="F:DNA-binding transcription factor activity"/>
    <property type="evidence" value="ECO:0007669"/>
    <property type="project" value="InterPro"/>
</dbReference>
<dbReference type="KEGG" id="proo:MJB10_19265"/>
<dbReference type="PROSITE" id="PS00041">
    <property type="entry name" value="HTH_ARAC_FAMILY_1"/>
    <property type="match status" value="1"/>
</dbReference>
<dbReference type="SUPFAM" id="SSF46689">
    <property type="entry name" value="Homeodomain-like"/>
    <property type="match status" value="2"/>
</dbReference>
<evidence type="ECO:0000256" key="2">
    <source>
        <dbReference type="ARBA" id="ARBA00023125"/>
    </source>
</evidence>
<dbReference type="PROSITE" id="PS01124">
    <property type="entry name" value="HTH_ARAC_FAMILY_2"/>
    <property type="match status" value="1"/>
</dbReference>
<evidence type="ECO:0000256" key="1">
    <source>
        <dbReference type="ARBA" id="ARBA00023015"/>
    </source>
</evidence>
<dbReference type="SMART" id="SM00342">
    <property type="entry name" value="HTH_ARAC"/>
    <property type="match status" value="1"/>
</dbReference>
<evidence type="ECO:0000313" key="6">
    <source>
        <dbReference type="Proteomes" id="UP001304650"/>
    </source>
</evidence>
<evidence type="ECO:0000259" key="4">
    <source>
        <dbReference type="PROSITE" id="PS01124"/>
    </source>
</evidence>